<gene>
    <name evidence="2" type="ORF">FZEAL_5091</name>
</gene>
<dbReference type="AlphaFoldDB" id="A0A8H4UL72"/>
<keyword evidence="1" id="KW-0732">Signal</keyword>
<dbReference type="InterPro" id="IPR036610">
    <property type="entry name" value="PEBP-like_sf"/>
</dbReference>
<dbReference type="InterPro" id="IPR035810">
    <property type="entry name" value="PEBP_euk"/>
</dbReference>
<dbReference type="GO" id="GO:0030414">
    <property type="term" value="F:peptidase inhibitor activity"/>
    <property type="evidence" value="ECO:0007669"/>
    <property type="project" value="TreeGrafter"/>
</dbReference>
<name>A0A8H4UL72_9HYPO</name>
<dbReference type="GO" id="GO:0030162">
    <property type="term" value="P:regulation of proteolysis"/>
    <property type="evidence" value="ECO:0007669"/>
    <property type="project" value="TreeGrafter"/>
</dbReference>
<evidence type="ECO:0000256" key="1">
    <source>
        <dbReference type="SAM" id="SignalP"/>
    </source>
</evidence>
<accession>A0A8H4UL72</accession>
<dbReference type="GO" id="GO:0005543">
    <property type="term" value="F:phospholipid binding"/>
    <property type="evidence" value="ECO:0007669"/>
    <property type="project" value="TreeGrafter"/>
</dbReference>
<dbReference type="GO" id="GO:0046578">
    <property type="term" value="P:regulation of Ras protein signal transduction"/>
    <property type="evidence" value="ECO:0007669"/>
    <property type="project" value="TreeGrafter"/>
</dbReference>
<dbReference type="SUPFAM" id="SSF49777">
    <property type="entry name" value="PEBP-like"/>
    <property type="match status" value="1"/>
</dbReference>
<dbReference type="Proteomes" id="UP000635477">
    <property type="component" value="Unassembled WGS sequence"/>
</dbReference>
<organism evidence="2 3">
    <name type="scientific">Fusarium zealandicum</name>
    <dbReference type="NCBI Taxonomy" id="1053134"/>
    <lineage>
        <taxon>Eukaryota</taxon>
        <taxon>Fungi</taxon>
        <taxon>Dikarya</taxon>
        <taxon>Ascomycota</taxon>
        <taxon>Pezizomycotina</taxon>
        <taxon>Sordariomycetes</taxon>
        <taxon>Hypocreomycetidae</taxon>
        <taxon>Hypocreales</taxon>
        <taxon>Nectriaceae</taxon>
        <taxon>Fusarium</taxon>
        <taxon>Fusarium staphyleae species complex</taxon>
    </lineage>
</organism>
<proteinExistence type="predicted"/>
<feature type="chain" id="PRO_5034965090" description="Carboxypeptidase Y inhibitor" evidence="1">
    <location>
        <begin position="17"/>
        <end position="215"/>
    </location>
</feature>
<dbReference type="PANTHER" id="PTHR11362">
    <property type="entry name" value="PHOSPHATIDYLETHANOLAMINE-BINDING PROTEIN"/>
    <property type="match status" value="1"/>
</dbReference>
<reference evidence="2" key="2">
    <citation type="submission" date="2020-05" db="EMBL/GenBank/DDBJ databases">
        <authorList>
            <person name="Kim H.-S."/>
            <person name="Proctor R.H."/>
            <person name="Brown D.W."/>
        </authorList>
    </citation>
    <scope>NUCLEOTIDE SEQUENCE</scope>
    <source>
        <strain evidence="2">NRRL 22465</strain>
    </source>
</reference>
<reference evidence="2" key="1">
    <citation type="journal article" date="2020" name="BMC Genomics">
        <title>Correction to: Identification and distribution of gene clusters required for synthesis of sphingolipid metabolism inhibitors in diverse species of the filamentous fungus Fusarium.</title>
        <authorList>
            <person name="Kim H.S."/>
            <person name="Lohmar J.M."/>
            <person name="Busman M."/>
            <person name="Brown D.W."/>
            <person name="Naumann T.A."/>
            <person name="Divon H.H."/>
            <person name="Lysoe E."/>
            <person name="Uhlig S."/>
            <person name="Proctor R.H."/>
        </authorList>
    </citation>
    <scope>NUCLEOTIDE SEQUENCE</scope>
    <source>
        <strain evidence="2">NRRL 22465</strain>
    </source>
</reference>
<evidence type="ECO:0000313" key="2">
    <source>
        <dbReference type="EMBL" id="KAF4978558.1"/>
    </source>
</evidence>
<comment type="caution">
    <text evidence="2">The sequence shown here is derived from an EMBL/GenBank/DDBJ whole genome shotgun (WGS) entry which is preliminary data.</text>
</comment>
<evidence type="ECO:0000313" key="3">
    <source>
        <dbReference type="Proteomes" id="UP000635477"/>
    </source>
</evidence>
<dbReference type="Pfam" id="PF01161">
    <property type="entry name" value="PBP"/>
    <property type="match status" value="1"/>
</dbReference>
<feature type="signal peptide" evidence="1">
    <location>
        <begin position="1"/>
        <end position="16"/>
    </location>
</feature>
<evidence type="ECO:0008006" key="4">
    <source>
        <dbReference type="Google" id="ProtNLM"/>
    </source>
</evidence>
<dbReference type="Gene3D" id="3.90.280.10">
    <property type="entry name" value="PEBP-like"/>
    <property type="match status" value="1"/>
</dbReference>
<protein>
    <recommendedName>
        <fullName evidence="4">Carboxypeptidase Y inhibitor</fullName>
    </recommendedName>
</protein>
<keyword evidence="3" id="KW-1185">Reference proteome</keyword>
<dbReference type="CDD" id="cd00866">
    <property type="entry name" value="PEBP_euk"/>
    <property type="match status" value="1"/>
</dbReference>
<sequence length="215" mass="23643">MLKSLSILAVAQLVASKLGPDLSHVRQKLEDAEIIPTVIDDFTPALGLGAKWDTQSASLGNTLKPADLQSPPSIYLEKPECKSHRGYKMASDVTHVLVLTDPDAPSRDDPQFSEFCHWIAAGVPTSSSSVDPIHGLQDVIEYVPPGPPPKTGKHRYVFLVFVPANGTTEKLHLTKPQERRRWGSEQAGYGAREWSHQHGLVPIAANFFYAQNEEQ</sequence>
<dbReference type="PANTHER" id="PTHR11362:SF148">
    <property type="entry name" value="CARBOXYPEPTIDASE Y INHIBITOR"/>
    <property type="match status" value="1"/>
</dbReference>
<dbReference type="InterPro" id="IPR008914">
    <property type="entry name" value="PEBP"/>
</dbReference>
<dbReference type="EMBL" id="JABEYC010000359">
    <property type="protein sequence ID" value="KAF4978558.1"/>
    <property type="molecule type" value="Genomic_DNA"/>
</dbReference>
<dbReference type="OrthoDB" id="2506647at2759"/>